<dbReference type="InterPro" id="IPR011835">
    <property type="entry name" value="GS/SS"/>
</dbReference>
<name>A0A424YBG5_9FIRM</name>
<dbReference type="HAMAP" id="MF_00484">
    <property type="entry name" value="Glycogen_synth"/>
    <property type="match status" value="1"/>
</dbReference>
<organism evidence="10 11">
    <name type="scientific">Candidatus Syntrophonatronum acetioxidans</name>
    <dbReference type="NCBI Taxonomy" id="1795816"/>
    <lineage>
        <taxon>Bacteria</taxon>
        <taxon>Bacillati</taxon>
        <taxon>Bacillota</taxon>
        <taxon>Clostridia</taxon>
        <taxon>Eubacteriales</taxon>
        <taxon>Syntrophomonadaceae</taxon>
        <taxon>Candidatus Syntrophonatronum</taxon>
    </lineage>
</organism>
<accession>A0A424YBG5</accession>
<comment type="caution">
    <text evidence="10">The sequence shown here is derived from an EMBL/GenBank/DDBJ whole genome shotgun (WGS) entry which is preliminary data.</text>
</comment>
<dbReference type="PANTHER" id="PTHR45825">
    <property type="entry name" value="GRANULE-BOUND STARCH SYNTHASE 1, CHLOROPLASTIC/AMYLOPLASTIC"/>
    <property type="match status" value="1"/>
</dbReference>
<dbReference type="SUPFAM" id="SSF53756">
    <property type="entry name" value="UDP-Glycosyltransferase/glycogen phosphorylase"/>
    <property type="match status" value="1"/>
</dbReference>
<evidence type="ECO:0000256" key="2">
    <source>
        <dbReference type="ARBA" id="ARBA00002764"/>
    </source>
</evidence>
<evidence type="ECO:0000259" key="8">
    <source>
        <dbReference type="Pfam" id="PF00534"/>
    </source>
</evidence>
<evidence type="ECO:0000256" key="6">
    <source>
        <dbReference type="ARBA" id="ARBA00023056"/>
    </source>
</evidence>
<evidence type="ECO:0000256" key="1">
    <source>
        <dbReference type="ARBA" id="ARBA00001478"/>
    </source>
</evidence>
<dbReference type="Pfam" id="PF00534">
    <property type="entry name" value="Glycos_transf_1"/>
    <property type="match status" value="1"/>
</dbReference>
<reference evidence="10 11" key="1">
    <citation type="submission" date="2018-08" db="EMBL/GenBank/DDBJ databases">
        <title>The metabolism and importance of syntrophic acetate oxidation coupled to methane or sulfide production in haloalkaline environments.</title>
        <authorList>
            <person name="Timmers P.H.A."/>
            <person name="Vavourakis C.D."/>
            <person name="Sorokin D.Y."/>
            <person name="Sinninghe Damste J.S."/>
            <person name="Muyzer G."/>
            <person name="Stams A.J.M."/>
            <person name="Plugge C.M."/>
        </authorList>
    </citation>
    <scope>NUCLEOTIDE SEQUENCE [LARGE SCALE GENOMIC DNA]</scope>
    <source>
        <strain evidence="10">MSAO_Bac1</strain>
    </source>
</reference>
<dbReference type="EC" id="2.4.1.21" evidence="7"/>
<dbReference type="PANTHER" id="PTHR45825:SF11">
    <property type="entry name" value="ALPHA AMYLASE DOMAIN-CONTAINING PROTEIN"/>
    <property type="match status" value="1"/>
</dbReference>
<gene>
    <name evidence="7 10" type="primary">glgA</name>
    <name evidence="10" type="ORF">D5R97_08070</name>
</gene>
<sequence>MKVLFTASEGSPFVKTGGLGEVVGYLPRALKKQGVEARVVLPKYEGIDQSFQEKMEFKGNTTVPVGWRKQYCGIYELEHLGITFYFVDNKYYFKRPGPYGYGDEGERFAYFSRAVLEILPLLDFTPQILHLHDWPTAVVSPLLQAHYKDKSFYRDIRTLLTIHNLHYQGVFPKEVLGDLLGLGWEYFTPEALEFYDQVNFLKGGLVFSDYFSTVSKTYAREIQTPFFGEGLDDLLREREDRLYGIINGIDYEIYDPMKDPEVFVPYRRSLSKKQANKVKLQEMLGLEKDKEAPLIAFVNRMVKQKGLDLVLHVFDEIMSLGVQVAVLGTGDSRYEDFFRGAAFRYPGRVSASILFDDSLSRKIYAGSDMFLMPSLFEPCGLSQLIALRYASIPIVRETGGLRDTVKPYDEKLEEGNGFSFTNYNAHDMLYTIKRAVDFYRDKKTWARIVLNALKGDYSWNRSAREYRDLYQSMLE</sequence>
<evidence type="ECO:0000256" key="7">
    <source>
        <dbReference type="HAMAP-Rule" id="MF_00484"/>
    </source>
</evidence>
<dbReference type="UniPathway" id="UPA00164"/>
<evidence type="ECO:0000256" key="4">
    <source>
        <dbReference type="ARBA" id="ARBA00022676"/>
    </source>
</evidence>
<evidence type="ECO:0000256" key="5">
    <source>
        <dbReference type="ARBA" id="ARBA00022679"/>
    </source>
</evidence>
<dbReference type="EMBL" id="QZAA01000211">
    <property type="protein sequence ID" value="RQD74291.1"/>
    <property type="molecule type" value="Genomic_DNA"/>
</dbReference>
<dbReference type="AlphaFoldDB" id="A0A424YBG5"/>
<proteinExistence type="inferred from homology"/>
<keyword evidence="5 7" id="KW-0808">Transferase</keyword>
<dbReference type="CDD" id="cd03791">
    <property type="entry name" value="GT5_Glycogen_synthase_DULL1-like"/>
    <property type="match status" value="1"/>
</dbReference>
<dbReference type="Gene3D" id="3.40.50.2000">
    <property type="entry name" value="Glycogen Phosphorylase B"/>
    <property type="match status" value="2"/>
</dbReference>
<keyword evidence="4 7" id="KW-0328">Glycosyltransferase</keyword>
<evidence type="ECO:0000313" key="10">
    <source>
        <dbReference type="EMBL" id="RQD74291.1"/>
    </source>
</evidence>
<comment type="catalytic activity">
    <reaction evidence="1 7">
        <text>[(1-&gt;4)-alpha-D-glucosyl](n) + ADP-alpha-D-glucose = [(1-&gt;4)-alpha-D-glucosyl](n+1) + ADP + H(+)</text>
        <dbReference type="Rhea" id="RHEA:18189"/>
        <dbReference type="Rhea" id="RHEA-COMP:9584"/>
        <dbReference type="Rhea" id="RHEA-COMP:9587"/>
        <dbReference type="ChEBI" id="CHEBI:15378"/>
        <dbReference type="ChEBI" id="CHEBI:15444"/>
        <dbReference type="ChEBI" id="CHEBI:57498"/>
        <dbReference type="ChEBI" id="CHEBI:456216"/>
        <dbReference type="EC" id="2.4.1.21"/>
    </reaction>
</comment>
<comment type="function">
    <text evidence="2 7">Synthesizes alpha-1,4-glucan chains using ADP-glucose.</text>
</comment>
<feature type="domain" description="Glycosyl transferase family 1" evidence="8">
    <location>
        <begin position="286"/>
        <end position="436"/>
    </location>
</feature>
<comment type="similarity">
    <text evidence="3 7">Belongs to the glycosyltransferase 1 family. Bacterial/plant glycogen synthase subfamily.</text>
</comment>
<keyword evidence="6 7" id="KW-0320">Glycogen biosynthesis</keyword>
<dbReference type="GO" id="GO:0009011">
    <property type="term" value="F:alpha-1,4-glucan glucosyltransferase (ADP-glucose donor) activity"/>
    <property type="evidence" value="ECO:0007669"/>
    <property type="project" value="UniProtKB-UniRule"/>
</dbReference>
<dbReference type="NCBIfam" id="NF001898">
    <property type="entry name" value="PRK00654.1-1"/>
    <property type="match status" value="1"/>
</dbReference>
<dbReference type="InterPro" id="IPR013534">
    <property type="entry name" value="Starch_synth_cat_dom"/>
</dbReference>
<feature type="domain" description="Starch synthase catalytic" evidence="9">
    <location>
        <begin position="2"/>
        <end position="237"/>
    </location>
</feature>
<evidence type="ECO:0000259" key="9">
    <source>
        <dbReference type="Pfam" id="PF08323"/>
    </source>
</evidence>
<comment type="pathway">
    <text evidence="7">Glycan biosynthesis; glycogen biosynthesis.</text>
</comment>
<evidence type="ECO:0000313" key="11">
    <source>
        <dbReference type="Proteomes" id="UP000285138"/>
    </source>
</evidence>
<dbReference type="GO" id="GO:0004373">
    <property type="term" value="F:alpha-1,4-glucan glucosyltransferase (UDP-glucose donor) activity"/>
    <property type="evidence" value="ECO:0007669"/>
    <property type="project" value="InterPro"/>
</dbReference>
<dbReference type="Pfam" id="PF08323">
    <property type="entry name" value="Glyco_transf_5"/>
    <property type="match status" value="1"/>
</dbReference>
<protein>
    <recommendedName>
        <fullName evidence="7">Glycogen synthase</fullName>
        <ecNumber evidence="7">2.4.1.21</ecNumber>
    </recommendedName>
    <alternativeName>
        <fullName evidence="7">Starch [bacterial glycogen] synthase</fullName>
    </alternativeName>
</protein>
<evidence type="ECO:0000256" key="3">
    <source>
        <dbReference type="ARBA" id="ARBA00010281"/>
    </source>
</evidence>
<feature type="binding site" evidence="7">
    <location>
        <position position="15"/>
    </location>
    <ligand>
        <name>ADP-alpha-D-glucose</name>
        <dbReference type="ChEBI" id="CHEBI:57498"/>
    </ligand>
</feature>
<dbReference type="Proteomes" id="UP000285138">
    <property type="component" value="Unassembled WGS sequence"/>
</dbReference>
<dbReference type="NCBIfam" id="TIGR02095">
    <property type="entry name" value="glgA"/>
    <property type="match status" value="1"/>
</dbReference>
<dbReference type="GO" id="GO:0005978">
    <property type="term" value="P:glycogen biosynthetic process"/>
    <property type="evidence" value="ECO:0007669"/>
    <property type="project" value="UniProtKB-UniRule"/>
</dbReference>
<dbReference type="InterPro" id="IPR001296">
    <property type="entry name" value="Glyco_trans_1"/>
</dbReference>